<dbReference type="Proteomes" id="UP001497512">
    <property type="component" value="Chromosome 19"/>
</dbReference>
<dbReference type="EMBL" id="OZ019911">
    <property type="protein sequence ID" value="CAK9213439.1"/>
    <property type="molecule type" value="Genomic_DNA"/>
</dbReference>
<name>A0ABP0U5N9_9BRYO</name>
<evidence type="ECO:0000313" key="1">
    <source>
        <dbReference type="EMBL" id="CAK9213439.1"/>
    </source>
</evidence>
<organism evidence="1 2">
    <name type="scientific">Sphagnum troendelagicum</name>
    <dbReference type="NCBI Taxonomy" id="128251"/>
    <lineage>
        <taxon>Eukaryota</taxon>
        <taxon>Viridiplantae</taxon>
        <taxon>Streptophyta</taxon>
        <taxon>Embryophyta</taxon>
        <taxon>Bryophyta</taxon>
        <taxon>Sphagnophytina</taxon>
        <taxon>Sphagnopsida</taxon>
        <taxon>Sphagnales</taxon>
        <taxon>Sphagnaceae</taxon>
        <taxon>Sphagnum</taxon>
    </lineage>
</organism>
<keyword evidence="2" id="KW-1185">Reference proteome</keyword>
<sequence>MDFSGDNAWGLLYYHDVANPAWGSIPGYSLRTVHWRNALVDGDRGDECPCATTVYRCLYFVISMESILRSRIFQQQGVRFSKLLRIALAYEDRIWTHAGSSEEYGRIMSSLETFTRDTWNTFNLKEEEEEQQRQQLHILQHCDTNLHLLYEACDLSKSGNFPSFHELLAWWPLLPQPYRKLLEPWWTLQQFPASSSAAASCYSSFLPLSRPRPSQPGAAAAAGASSRPALELIVLLAPTTTPLNLTPMIDLQAPNHVQQQLPLHLVENGGGGGDDGVHPALPGPSLSLLRWGMITEGRVIDTMQYLLHQQQTN</sequence>
<accession>A0ABP0U5N9</accession>
<reference evidence="1" key="1">
    <citation type="submission" date="2024-02" db="EMBL/GenBank/DDBJ databases">
        <authorList>
            <consortium name="ELIXIR-Norway"/>
            <consortium name="Elixir Norway"/>
        </authorList>
    </citation>
    <scope>NUCLEOTIDE SEQUENCE</scope>
</reference>
<proteinExistence type="predicted"/>
<protein>
    <submittedName>
        <fullName evidence="1">Uncharacterized protein</fullName>
    </submittedName>
</protein>
<gene>
    <name evidence="1" type="ORF">CSSPTR1EN2_LOCUS11737</name>
</gene>
<evidence type="ECO:0000313" key="2">
    <source>
        <dbReference type="Proteomes" id="UP001497512"/>
    </source>
</evidence>